<evidence type="ECO:0000313" key="5">
    <source>
        <dbReference type="RefSeq" id="XP_035684728.1"/>
    </source>
</evidence>
<evidence type="ECO:0000313" key="4">
    <source>
        <dbReference type="Proteomes" id="UP000001554"/>
    </source>
</evidence>
<reference evidence="3" key="1">
    <citation type="journal article" date="2008" name="Nature">
        <title>The amphioxus genome and the evolution of the chordate karyotype.</title>
        <authorList>
            <consortium name="US DOE Joint Genome Institute (JGI-PGF)"/>
            <person name="Putnam N.H."/>
            <person name="Butts T."/>
            <person name="Ferrier D.E.K."/>
            <person name="Furlong R.F."/>
            <person name="Hellsten U."/>
            <person name="Kawashima T."/>
            <person name="Robinson-Rechavi M."/>
            <person name="Shoguchi E."/>
            <person name="Terry A."/>
            <person name="Yu J.-K."/>
            <person name="Benito-Gutierrez E.L."/>
            <person name="Dubchak I."/>
            <person name="Garcia-Fernandez J."/>
            <person name="Gibson-Brown J.J."/>
            <person name="Grigoriev I.V."/>
            <person name="Horton A.C."/>
            <person name="de Jong P.J."/>
            <person name="Jurka J."/>
            <person name="Kapitonov V.V."/>
            <person name="Kohara Y."/>
            <person name="Kuroki Y."/>
            <person name="Lindquist E."/>
            <person name="Lucas S."/>
            <person name="Osoegawa K."/>
            <person name="Pennacchio L.A."/>
            <person name="Salamov A.A."/>
            <person name="Satou Y."/>
            <person name="Sauka-Spengler T."/>
            <person name="Schmutz J."/>
            <person name="Shin-I T."/>
            <person name="Toyoda A."/>
            <person name="Bronner-Fraser M."/>
            <person name="Fujiyama A."/>
            <person name="Holland L.Z."/>
            <person name="Holland P.W.H."/>
            <person name="Satoh N."/>
            <person name="Rokhsar D.S."/>
        </authorList>
    </citation>
    <scope>NUCLEOTIDE SEQUENCE [LARGE SCALE GENOMIC DNA]</scope>
    <source>
        <strain evidence="3">S238N-H82</strain>
        <tissue evidence="3">Testes</tissue>
    </source>
</reference>
<feature type="compositionally biased region" description="Pro residues" evidence="1">
    <location>
        <begin position="99"/>
        <end position="108"/>
    </location>
</feature>
<dbReference type="AlphaFoldDB" id="C3Z4V5"/>
<reference evidence="4" key="2">
    <citation type="journal article" date="2020" name="Nat. Ecol. Evol.">
        <title>Deeply conserved synteny resolves early events in vertebrate evolution.</title>
        <authorList>
            <person name="Simakov O."/>
            <person name="Marletaz F."/>
            <person name="Yue J.X."/>
            <person name="O'Connell B."/>
            <person name="Jenkins J."/>
            <person name="Brandt A."/>
            <person name="Calef R."/>
            <person name="Tung C.H."/>
            <person name="Huang T.K."/>
            <person name="Schmutz J."/>
            <person name="Satoh N."/>
            <person name="Yu J.K."/>
            <person name="Putnam N.H."/>
            <person name="Green R.E."/>
            <person name="Rokhsar D.S."/>
        </authorList>
    </citation>
    <scope>NUCLEOTIDE SEQUENCE [LARGE SCALE GENOMIC DNA]</scope>
    <source>
        <strain evidence="4">S238N-H82</strain>
    </source>
</reference>
<sequence>MAMVVPLLLLLVVTGCLAAPFDLMTKDDDQFQKVEKILDERIGEISASTTRLGNQMENMKNKMRNLEKEMEDLKKQVKGKDGLKGQNTSMGGRPSSRQNPPPPPPPRAPHGGRDSLAQVPIFGRNSRPGPGYPPRQGAGDMRGGNNEQQSDGSPVTKGLNFFSSFFPSLFGG</sequence>
<organism>
    <name type="scientific">Branchiostoma floridae</name>
    <name type="common">Florida lancelet</name>
    <name type="synonym">Amphioxus</name>
    <dbReference type="NCBI Taxonomy" id="7739"/>
    <lineage>
        <taxon>Eukaryota</taxon>
        <taxon>Metazoa</taxon>
        <taxon>Chordata</taxon>
        <taxon>Cephalochordata</taxon>
        <taxon>Leptocardii</taxon>
        <taxon>Amphioxiformes</taxon>
        <taxon>Branchiostomatidae</taxon>
        <taxon>Branchiostoma</taxon>
    </lineage>
</organism>
<evidence type="ECO:0000256" key="2">
    <source>
        <dbReference type="SAM" id="SignalP"/>
    </source>
</evidence>
<protein>
    <submittedName>
        <fullName evidence="5">Uncharacterized protein LOC118421519</fullName>
    </submittedName>
</protein>
<feature type="region of interest" description="Disordered" evidence="1">
    <location>
        <begin position="64"/>
        <end position="172"/>
    </location>
</feature>
<accession>C3Z4V5</accession>
<proteinExistence type="predicted"/>
<feature type="signal peptide" evidence="2">
    <location>
        <begin position="1"/>
        <end position="18"/>
    </location>
</feature>
<evidence type="ECO:0000256" key="1">
    <source>
        <dbReference type="SAM" id="MobiDB-lite"/>
    </source>
</evidence>
<feature type="compositionally biased region" description="Basic and acidic residues" evidence="1">
    <location>
        <begin position="64"/>
        <end position="83"/>
    </location>
</feature>
<evidence type="ECO:0000313" key="3">
    <source>
        <dbReference type="EMBL" id="EEN52312.1"/>
    </source>
</evidence>
<feature type="chain" id="PRO_5044729272" evidence="2">
    <location>
        <begin position="19"/>
        <end position="172"/>
    </location>
</feature>
<keyword evidence="4" id="KW-1185">Reference proteome</keyword>
<dbReference type="GeneID" id="118421519"/>
<dbReference type="InParanoid" id="C3Z4V5"/>
<feature type="compositionally biased region" description="Low complexity" evidence="1">
    <location>
        <begin position="161"/>
        <end position="172"/>
    </location>
</feature>
<dbReference type="KEGG" id="bfo:118421519"/>
<name>C3Z4V5_BRAFL</name>
<gene>
    <name evidence="5" type="primary">LOC118421519</name>
    <name evidence="3" type="ORF">BRAFLDRAFT_82097</name>
</gene>
<dbReference type="RefSeq" id="XP_035684728.1">
    <property type="nucleotide sequence ID" value="XM_035828835.1"/>
</dbReference>
<dbReference type="Proteomes" id="UP000001554">
    <property type="component" value="Chromosome 8"/>
</dbReference>
<keyword evidence="2" id="KW-0732">Signal</keyword>
<dbReference type="EMBL" id="GG666582">
    <property type="protein sequence ID" value="EEN52312.1"/>
    <property type="molecule type" value="Genomic_DNA"/>
</dbReference>
<reference evidence="5" key="3">
    <citation type="submission" date="2025-04" db="UniProtKB">
        <authorList>
            <consortium name="RefSeq"/>
        </authorList>
    </citation>
    <scope>IDENTIFICATION</scope>
    <source>
        <strain evidence="5">S238N-H82</strain>
        <tissue evidence="5">Testes</tissue>
    </source>
</reference>